<feature type="domain" description="PH" evidence="8">
    <location>
        <begin position="249"/>
        <end position="364"/>
    </location>
</feature>
<evidence type="ECO:0000259" key="8">
    <source>
        <dbReference type="PROSITE" id="PS50003"/>
    </source>
</evidence>
<protein>
    <submittedName>
        <fullName evidence="12">Citron Rho-interacting kinase-like</fullName>
    </submittedName>
</protein>
<dbReference type="Pfam" id="PF00780">
    <property type="entry name" value="CNH"/>
    <property type="match status" value="1"/>
</dbReference>
<feature type="domain" description="Phorbol-ester/DAG-type" evidence="9">
    <location>
        <begin position="170"/>
        <end position="219"/>
    </location>
</feature>
<reference evidence="12" key="1">
    <citation type="submission" date="2025-08" db="UniProtKB">
        <authorList>
            <consortium name="RefSeq"/>
        </authorList>
    </citation>
    <scope>IDENTIFICATION</scope>
</reference>
<feature type="non-terminal residue" evidence="12">
    <location>
        <position position="708"/>
    </location>
</feature>
<dbReference type="PANTHER" id="PTHR22988">
    <property type="entry name" value="MYOTONIC DYSTROPHY S/T KINASE-RELATED"/>
    <property type="match status" value="1"/>
</dbReference>
<feature type="region of interest" description="Disordered" evidence="7">
    <location>
        <begin position="57"/>
        <end position="76"/>
    </location>
</feature>
<evidence type="ECO:0000256" key="1">
    <source>
        <dbReference type="ARBA" id="ARBA00022553"/>
    </source>
</evidence>
<dbReference type="PROSITE" id="PS00479">
    <property type="entry name" value="ZF_DAG_PE_1"/>
    <property type="match status" value="1"/>
</dbReference>
<dbReference type="SUPFAM" id="SSF50729">
    <property type="entry name" value="PH domain-like"/>
    <property type="match status" value="1"/>
</dbReference>
<proteinExistence type="predicted"/>
<feature type="coiled-coil region" evidence="6">
    <location>
        <begin position="89"/>
        <end position="116"/>
    </location>
</feature>
<dbReference type="SMART" id="SM00233">
    <property type="entry name" value="PH"/>
    <property type="match status" value="1"/>
</dbReference>
<evidence type="ECO:0000256" key="4">
    <source>
        <dbReference type="ARBA" id="ARBA00047899"/>
    </source>
</evidence>
<evidence type="ECO:0000313" key="12">
    <source>
        <dbReference type="RefSeq" id="XP_014673016.1"/>
    </source>
</evidence>
<dbReference type="CDD" id="cd20814">
    <property type="entry name" value="CRIK"/>
    <property type="match status" value="1"/>
</dbReference>
<dbReference type="SMART" id="SM00036">
    <property type="entry name" value="CNH"/>
    <property type="match status" value="1"/>
</dbReference>
<feature type="domain" description="CNH" evidence="10">
    <location>
        <begin position="389"/>
        <end position="688"/>
    </location>
</feature>
<evidence type="ECO:0000313" key="11">
    <source>
        <dbReference type="Proteomes" id="UP000695022"/>
    </source>
</evidence>
<dbReference type="Pfam" id="PF00130">
    <property type="entry name" value="C1_1"/>
    <property type="match status" value="1"/>
</dbReference>
<dbReference type="InterPro" id="IPR001849">
    <property type="entry name" value="PH_domain"/>
</dbReference>
<comment type="catalytic activity">
    <reaction evidence="4">
        <text>L-threonyl-[protein] + ATP = O-phospho-L-threonyl-[protein] + ADP + H(+)</text>
        <dbReference type="Rhea" id="RHEA:46608"/>
        <dbReference type="Rhea" id="RHEA-COMP:11060"/>
        <dbReference type="Rhea" id="RHEA-COMP:11605"/>
        <dbReference type="ChEBI" id="CHEBI:15378"/>
        <dbReference type="ChEBI" id="CHEBI:30013"/>
        <dbReference type="ChEBI" id="CHEBI:30616"/>
        <dbReference type="ChEBI" id="CHEBI:61977"/>
        <dbReference type="ChEBI" id="CHEBI:456216"/>
        <dbReference type="EC" id="2.7.11.1"/>
    </reaction>
</comment>
<dbReference type="InterPro" id="IPR001180">
    <property type="entry name" value="CNH_dom"/>
</dbReference>
<keyword evidence="3" id="KW-0862">Zinc</keyword>
<evidence type="ECO:0000256" key="3">
    <source>
        <dbReference type="ARBA" id="ARBA00022833"/>
    </source>
</evidence>
<keyword evidence="11" id="KW-1185">Reference proteome</keyword>
<dbReference type="InterPro" id="IPR002219">
    <property type="entry name" value="PKC_DAG/PE"/>
</dbReference>
<dbReference type="GeneID" id="106813395"/>
<evidence type="ECO:0000256" key="2">
    <source>
        <dbReference type="ARBA" id="ARBA00022723"/>
    </source>
</evidence>
<name>A0ABM1ELE5_PRICU</name>
<dbReference type="Proteomes" id="UP000695022">
    <property type="component" value="Unplaced"/>
</dbReference>
<dbReference type="Gene3D" id="3.30.60.20">
    <property type="match status" value="1"/>
</dbReference>
<dbReference type="SMART" id="SM00109">
    <property type="entry name" value="C1"/>
    <property type="match status" value="1"/>
</dbReference>
<dbReference type="InterPro" id="IPR046349">
    <property type="entry name" value="C1-like_sf"/>
</dbReference>
<gene>
    <name evidence="12" type="primary">LOC106813395</name>
</gene>
<dbReference type="RefSeq" id="XP_014673016.1">
    <property type="nucleotide sequence ID" value="XM_014817530.1"/>
</dbReference>
<evidence type="ECO:0000259" key="10">
    <source>
        <dbReference type="PROSITE" id="PS50219"/>
    </source>
</evidence>
<keyword evidence="1" id="KW-0597">Phosphoprotein</keyword>
<evidence type="ECO:0000256" key="6">
    <source>
        <dbReference type="SAM" id="Coils"/>
    </source>
</evidence>
<dbReference type="Gene3D" id="2.30.29.30">
    <property type="entry name" value="Pleckstrin-homology domain (PH domain)/Phosphotyrosine-binding domain (PTB)"/>
    <property type="match status" value="1"/>
</dbReference>
<dbReference type="PROSITE" id="PS50081">
    <property type="entry name" value="ZF_DAG_PE_2"/>
    <property type="match status" value="1"/>
</dbReference>
<accession>A0ABM1ELE5</accession>
<comment type="catalytic activity">
    <reaction evidence="5">
        <text>L-seryl-[protein] + ATP = O-phospho-L-seryl-[protein] + ADP + H(+)</text>
        <dbReference type="Rhea" id="RHEA:17989"/>
        <dbReference type="Rhea" id="RHEA-COMP:9863"/>
        <dbReference type="Rhea" id="RHEA-COMP:11604"/>
        <dbReference type="ChEBI" id="CHEBI:15378"/>
        <dbReference type="ChEBI" id="CHEBI:29999"/>
        <dbReference type="ChEBI" id="CHEBI:30616"/>
        <dbReference type="ChEBI" id="CHEBI:83421"/>
        <dbReference type="ChEBI" id="CHEBI:456216"/>
        <dbReference type="EC" id="2.7.11.1"/>
    </reaction>
</comment>
<organism evidence="11 12">
    <name type="scientific">Priapulus caudatus</name>
    <name type="common">Priapulid worm</name>
    <dbReference type="NCBI Taxonomy" id="37621"/>
    <lineage>
        <taxon>Eukaryota</taxon>
        <taxon>Metazoa</taxon>
        <taxon>Ecdysozoa</taxon>
        <taxon>Scalidophora</taxon>
        <taxon>Priapulida</taxon>
        <taxon>Priapulimorpha</taxon>
        <taxon>Priapulimorphida</taxon>
        <taxon>Priapulidae</taxon>
        <taxon>Priapulus</taxon>
    </lineage>
</organism>
<dbReference type="PROSITE" id="PS50219">
    <property type="entry name" value="CNH"/>
    <property type="match status" value="1"/>
</dbReference>
<keyword evidence="6" id="KW-0175">Coiled coil</keyword>
<dbReference type="PROSITE" id="PS50003">
    <property type="entry name" value="PH_DOMAIN"/>
    <property type="match status" value="1"/>
</dbReference>
<dbReference type="SUPFAM" id="SSF57889">
    <property type="entry name" value="Cysteine-rich domain"/>
    <property type="match status" value="1"/>
</dbReference>
<evidence type="ECO:0000256" key="7">
    <source>
        <dbReference type="SAM" id="MobiDB-lite"/>
    </source>
</evidence>
<keyword evidence="2" id="KW-0479">Metal-binding</keyword>
<evidence type="ECO:0000259" key="9">
    <source>
        <dbReference type="PROSITE" id="PS50081"/>
    </source>
</evidence>
<dbReference type="PANTHER" id="PTHR22988:SF71">
    <property type="entry name" value="CITRON RHO-INTERACTING KINASE"/>
    <property type="match status" value="1"/>
</dbReference>
<sequence length="708" mass="76286">MSPRPPFLIEAGADAAITSILIFQDQHHVEQVKLQGTIDQQMKLIDFLQAKIENPSKKKKKGLFGGGGGSKKQPAQKFPMQWRDLEAMLERERGVNRKLTEQLNQMQKQVIHQRKQAGATLPSSGGATTQPAKVALSSIVEPQMERMTLLRASAGARQPRGGATARCDIPHRFVSALNTRAATCAACLDTIHLGRQASRCAECHLSCHPKCATNLPSTCGLPSEYLDHVTKSPFATVTPSPGVPSSDKSVRLEGWLKIQGVKSAWDRSYVVVRGATLSVHDKENAATRGAGDAFDLAPADGVVVVHEAVGSSELPTAAASDVPYILRVEFRPHTTCWPARNLYLMTPNFLEKNKWACALASVVAAHASPAPDALLRGNVVTSLTTSDRKLDVNCTLVLNDQLLLLLGAEEGLFALPLPADPSGGALYRVEGIDKVYQMLPLTQLGLIVMITGKHQELCTIEAAPLASRVARASVAAPTVTPAFVSSIATCHLIAGAWREGCGFVCAALPDKLKLLKYCATTCEFVVLKEFATAEPCSCLLFTEHSVILGTNTYYEIDLMQGTIEDFLDASDTSLAYVVYAAAGRSSFPVSVMQVSPPGKEEEFLLCFHEFGVFVDAYGCRSRKDDMKWSRLPLAFGYSAPYLFITHINCVEVCDINKRTSSSSGGATVAQAYFPVTRPRYLGEAGSPGAIYVASCRPGGAELVCLRGN</sequence>
<evidence type="ECO:0000256" key="5">
    <source>
        <dbReference type="ARBA" id="ARBA00048679"/>
    </source>
</evidence>
<dbReference type="InterPro" id="IPR011993">
    <property type="entry name" value="PH-like_dom_sf"/>
</dbReference>
<dbReference type="InterPro" id="IPR050839">
    <property type="entry name" value="Rho-assoc_Ser/Thr_Kinase"/>
</dbReference>